<sequence>MRVNQLQYFESVARNLSFTKAAEECHVAQPAISQQIHALEQEL</sequence>
<dbReference type="PANTHER" id="PTHR30419:SF8">
    <property type="entry name" value="NITROGEN ASSIMILATION TRANSCRIPTIONAL ACTIVATOR-RELATED"/>
    <property type="match status" value="1"/>
</dbReference>
<dbReference type="PATRIC" id="fig|742818.3.peg.1854"/>
<evidence type="ECO:0000313" key="3">
    <source>
        <dbReference type="Proteomes" id="UP000006069"/>
    </source>
</evidence>
<gene>
    <name evidence="2" type="ORF">HMPREF9451_01755</name>
</gene>
<reference evidence="2 3" key="1">
    <citation type="submission" date="2012-08" db="EMBL/GenBank/DDBJ databases">
        <title>The Genome Sequence of Slackia piriformis YIT 12062.</title>
        <authorList>
            <consortium name="The Broad Institute Genome Sequencing Platform"/>
            <person name="Earl A."/>
            <person name="Ward D."/>
            <person name="Feldgarden M."/>
            <person name="Gevers D."/>
            <person name="Morotomi M."/>
            <person name="Walker B."/>
            <person name="Young S.K."/>
            <person name="Zeng Q."/>
            <person name="Gargeya S."/>
            <person name="Fitzgerald M."/>
            <person name="Haas B."/>
            <person name="Abouelleil A."/>
            <person name="Alvarado L."/>
            <person name="Arachchi H.M."/>
            <person name="Berlin A.M."/>
            <person name="Chapman S.B."/>
            <person name="Goldberg J."/>
            <person name="Griggs A."/>
            <person name="Gujja S."/>
            <person name="Hansen M."/>
            <person name="Howarth C."/>
            <person name="Imamovic A."/>
            <person name="Larimer J."/>
            <person name="McCowen C."/>
            <person name="Montmayeur A."/>
            <person name="Murphy C."/>
            <person name="Neiman D."/>
            <person name="Pearson M."/>
            <person name="Priest M."/>
            <person name="Roberts A."/>
            <person name="Saif S."/>
            <person name="Shea T."/>
            <person name="Sisk P."/>
            <person name="Sykes S."/>
            <person name="Wortman J."/>
            <person name="Nusbaum C."/>
            <person name="Birren B."/>
        </authorList>
    </citation>
    <scope>NUCLEOTIDE SEQUENCE [LARGE SCALE GENOMIC DNA]</scope>
    <source>
        <strain evidence="2 3">YIT 12062</strain>
    </source>
</reference>
<evidence type="ECO:0000313" key="2">
    <source>
        <dbReference type="EMBL" id="EJZ83237.1"/>
    </source>
</evidence>
<dbReference type="RefSeq" id="WP_009139933.1">
    <property type="nucleotide sequence ID" value="NZ_JH815199.1"/>
</dbReference>
<evidence type="ECO:0000259" key="1">
    <source>
        <dbReference type="PROSITE" id="PS50931"/>
    </source>
</evidence>
<name>K0YI63_9ACTN</name>
<dbReference type="eggNOG" id="COG0583">
    <property type="taxonomic scope" value="Bacteria"/>
</dbReference>
<dbReference type="Proteomes" id="UP000006069">
    <property type="component" value="Unassembled WGS sequence"/>
</dbReference>
<dbReference type="Pfam" id="PF00126">
    <property type="entry name" value="HTH_1"/>
    <property type="match status" value="1"/>
</dbReference>
<comment type="caution">
    <text evidence="2">The sequence shown here is derived from an EMBL/GenBank/DDBJ whole genome shotgun (WGS) entry which is preliminary data.</text>
</comment>
<dbReference type="InParanoid" id="K0YI63"/>
<proteinExistence type="predicted"/>
<accession>K0YI63</accession>
<organism evidence="2 3">
    <name type="scientific">Slackia piriformis YIT 12062</name>
    <dbReference type="NCBI Taxonomy" id="742818"/>
    <lineage>
        <taxon>Bacteria</taxon>
        <taxon>Bacillati</taxon>
        <taxon>Actinomycetota</taxon>
        <taxon>Coriobacteriia</taxon>
        <taxon>Eggerthellales</taxon>
        <taxon>Eggerthellaceae</taxon>
        <taxon>Slackia</taxon>
    </lineage>
</organism>
<dbReference type="OrthoDB" id="3176554at2"/>
<keyword evidence="3" id="KW-1185">Reference proteome</keyword>
<dbReference type="AlphaFoldDB" id="K0YI63"/>
<dbReference type="PANTHER" id="PTHR30419">
    <property type="entry name" value="HTH-TYPE TRANSCRIPTIONAL REGULATOR YBHD"/>
    <property type="match status" value="1"/>
</dbReference>
<dbReference type="GO" id="GO:0005829">
    <property type="term" value="C:cytosol"/>
    <property type="evidence" value="ECO:0007669"/>
    <property type="project" value="TreeGrafter"/>
</dbReference>
<dbReference type="PRINTS" id="PR00039">
    <property type="entry name" value="HTHLYSR"/>
</dbReference>
<feature type="domain" description="HTH lysR-type" evidence="1">
    <location>
        <begin position="1"/>
        <end position="43"/>
    </location>
</feature>
<dbReference type="SUPFAM" id="SSF46785">
    <property type="entry name" value="Winged helix' DNA-binding domain"/>
    <property type="match status" value="1"/>
</dbReference>
<dbReference type="InterPro" id="IPR036388">
    <property type="entry name" value="WH-like_DNA-bd_sf"/>
</dbReference>
<dbReference type="GO" id="GO:0003700">
    <property type="term" value="F:DNA-binding transcription factor activity"/>
    <property type="evidence" value="ECO:0007669"/>
    <property type="project" value="InterPro"/>
</dbReference>
<dbReference type="InterPro" id="IPR000847">
    <property type="entry name" value="LysR_HTH_N"/>
</dbReference>
<dbReference type="PROSITE" id="PS50931">
    <property type="entry name" value="HTH_LYSR"/>
    <property type="match status" value="1"/>
</dbReference>
<dbReference type="Gene3D" id="1.10.10.10">
    <property type="entry name" value="Winged helix-like DNA-binding domain superfamily/Winged helix DNA-binding domain"/>
    <property type="match status" value="1"/>
</dbReference>
<dbReference type="HOGENOM" id="CLU_039613_20_14_11"/>
<dbReference type="InterPro" id="IPR036390">
    <property type="entry name" value="WH_DNA-bd_sf"/>
</dbReference>
<dbReference type="EMBL" id="ADMD01000009">
    <property type="protein sequence ID" value="EJZ83237.1"/>
    <property type="molecule type" value="Genomic_DNA"/>
</dbReference>
<protein>
    <recommendedName>
        <fullName evidence="1">HTH lysR-type domain-containing protein</fullName>
    </recommendedName>
</protein>
<dbReference type="InterPro" id="IPR050950">
    <property type="entry name" value="HTH-type_LysR_regulators"/>
</dbReference>